<feature type="transmembrane region" description="Helical" evidence="1">
    <location>
        <begin position="259"/>
        <end position="281"/>
    </location>
</feature>
<comment type="caution">
    <text evidence="2">The sequence shown here is derived from an EMBL/GenBank/DDBJ whole genome shotgun (WGS) entry which is preliminary data.</text>
</comment>
<dbReference type="EMBL" id="PTJC01000006">
    <property type="protein sequence ID" value="PPK86322.1"/>
    <property type="molecule type" value="Genomic_DNA"/>
</dbReference>
<dbReference type="Proteomes" id="UP000237662">
    <property type="component" value="Unassembled WGS sequence"/>
</dbReference>
<evidence type="ECO:0000256" key="1">
    <source>
        <dbReference type="SAM" id="Phobius"/>
    </source>
</evidence>
<keyword evidence="3" id="KW-1185">Reference proteome</keyword>
<feature type="transmembrane region" description="Helical" evidence="1">
    <location>
        <begin position="120"/>
        <end position="138"/>
    </location>
</feature>
<feature type="transmembrane region" description="Helical" evidence="1">
    <location>
        <begin position="90"/>
        <end position="108"/>
    </location>
</feature>
<feature type="transmembrane region" description="Helical" evidence="1">
    <location>
        <begin position="312"/>
        <end position="332"/>
    </location>
</feature>
<evidence type="ECO:0000313" key="2">
    <source>
        <dbReference type="EMBL" id="PPK86322.1"/>
    </source>
</evidence>
<evidence type="ECO:0000313" key="3">
    <source>
        <dbReference type="Proteomes" id="UP000237662"/>
    </source>
</evidence>
<feature type="transmembrane region" description="Helical" evidence="1">
    <location>
        <begin position="166"/>
        <end position="191"/>
    </location>
</feature>
<feature type="transmembrane region" description="Helical" evidence="1">
    <location>
        <begin position="341"/>
        <end position="360"/>
    </location>
</feature>
<keyword evidence="1" id="KW-1133">Transmembrane helix</keyword>
<keyword evidence="1" id="KW-0812">Transmembrane</keyword>
<name>A0A2S6I596_9BACT</name>
<gene>
    <name evidence="2" type="ORF">CLV84_3247</name>
</gene>
<sequence length="468" mass="52601">MFLYLRSVPAFHRPYFRPALFAVLGMGLLIWGINYVYDRPLFLDEANLARNLYDRSFAGLFRPLDHEQYAPPLYLLLTKLLAELLGYLEYVLRLPALLGGIIGIVALFRAGQRLQLGHWTLLPLALLFVNPTVLHYVTEFKPYGTDLGVAACLLAAELRPARGNKLAWGLAGVLLPWVSLPSVFVLAAIGLRRLRTDIRWLAVIGLWLASFGVLYYLVLRTSVGSSYLNDFHAPYFMPLPFSGEALQQSGTLFFSLLRLTYGFTVAALLWGASTLLIGLCSASVRRHAWLLLPLLVSIAASHFRLYTLIDRLMLFALPGVWLFTAVAARWIYTSLSKWPGYAYLAAVLITLGGTNIYRAVLRPYRFNDGRRLAELAEGNVPYVADLGAVPVLDYYLRVKPERSGPMAINRPEPGAPLPYRRVRVLFDGTNHGPTRQVIREYEQRATERGCNVSWIEFYLSGSLDIKCP</sequence>
<feature type="transmembrane region" description="Helical" evidence="1">
    <location>
        <begin position="20"/>
        <end position="37"/>
    </location>
</feature>
<evidence type="ECO:0008006" key="4">
    <source>
        <dbReference type="Google" id="ProtNLM"/>
    </source>
</evidence>
<organism evidence="2 3">
    <name type="scientific">Neolewinella xylanilytica</name>
    <dbReference type="NCBI Taxonomy" id="1514080"/>
    <lineage>
        <taxon>Bacteria</taxon>
        <taxon>Pseudomonadati</taxon>
        <taxon>Bacteroidota</taxon>
        <taxon>Saprospiria</taxon>
        <taxon>Saprospirales</taxon>
        <taxon>Lewinellaceae</taxon>
        <taxon>Neolewinella</taxon>
    </lineage>
</organism>
<proteinExistence type="predicted"/>
<protein>
    <recommendedName>
        <fullName evidence="4">Dolichyl-phosphate-mannose-protein mannosyltransferase</fullName>
    </recommendedName>
</protein>
<feature type="transmembrane region" description="Helical" evidence="1">
    <location>
        <begin position="198"/>
        <end position="218"/>
    </location>
</feature>
<accession>A0A2S6I596</accession>
<dbReference type="AlphaFoldDB" id="A0A2S6I596"/>
<keyword evidence="1" id="KW-0472">Membrane</keyword>
<reference evidence="2 3" key="1">
    <citation type="submission" date="2018-02" db="EMBL/GenBank/DDBJ databases">
        <title>Genomic Encyclopedia of Archaeal and Bacterial Type Strains, Phase II (KMG-II): from individual species to whole genera.</title>
        <authorList>
            <person name="Goeker M."/>
        </authorList>
    </citation>
    <scope>NUCLEOTIDE SEQUENCE [LARGE SCALE GENOMIC DNA]</scope>
    <source>
        <strain evidence="2 3">DSM 29526</strain>
    </source>
</reference>